<feature type="compositionally biased region" description="Polar residues" evidence="1">
    <location>
        <begin position="360"/>
        <end position="375"/>
    </location>
</feature>
<feature type="compositionally biased region" description="Low complexity" evidence="1">
    <location>
        <begin position="244"/>
        <end position="258"/>
    </location>
</feature>
<keyword evidence="3" id="KW-1185">Reference proteome</keyword>
<organism evidence="2 3">
    <name type="scientific">Wickerhamomyces anomalus (strain ATCC 58044 / CBS 1984 / NCYC 433 / NRRL Y-366-8)</name>
    <name type="common">Yeast</name>
    <name type="synonym">Hansenula anomala</name>
    <dbReference type="NCBI Taxonomy" id="683960"/>
    <lineage>
        <taxon>Eukaryota</taxon>
        <taxon>Fungi</taxon>
        <taxon>Dikarya</taxon>
        <taxon>Ascomycota</taxon>
        <taxon>Saccharomycotina</taxon>
        <taxon>Saccharomycetes</taxon>
        <taxon>Phaffomycetales</taxon>
        <taxon>Wickerhamomycetaceae</taxon>
        <taxon>Wickerhamomyces</taxon>
    </lineage>
</organism>
<dbReference type="GeneID" id="30202097"/>
<name>A0A1E3NZW5_WICAA</name>
<gene>
    <name evidence="2" type="ORF">WICANDRAFT_79193</name>
</gene>
<dbReference type="Proteomes" id="UP000094112">
    <property type="component" value="Unassembled WGS sequence"/>
</dbReference>
<evidence type="ECO:0000256" key="1">
    <source>
        <dbReference type="SAM" id="MobiDB-lite"/>
    </source>
</evidence>
<feature type="region of interest" description="Disordered" evidence="1">
    <location>
        <begin position="307"/>
        <end position="384"/>
    </location>
</feature>
<dbReference type="OrthoDB" id="10620288at2759"/>
<feature type="compositionally biased region" description="Polar residues" evidence="1">
    <location>
        <begin position="307"/>
        <end position="341"/>
    </location>
</feature>
<accession>A0A1E3NZW5</accession>
<dbReference type="EMBL" id="KV454211">
    <property type="protein sequence ID" value="ODQ58645.1"/>
    <property type="molecule type" value="Genomic_DNA"/>
</dbReference>
<feature type="region of interest" description="Disordered" evidence="1">
    <location>
        <begin position="110"/>
        <end position="266"/>
    </location>
</feature>
<protein>
    <submittedName>
        <fullName evidence="2">Uncharacterized protein</fullName>
    </submittedName>
</protein>
<proteinExistence type="predicted"/>
<dbReference type="AlphaFoldDB" id="A0A1E3NZW5"/>
<evidence type="ECO:0000313" key="3">
    <source>
        <dbReference type="Proteomes" id="UP000094112"/>
    </source>
</evidence>
<dbReference type="RefSeq" id="XP_019037852.1">
    <property type="nucleotide sequence ID" value="XM_019184851.1"/>
</dbReference>
<evidence type="ECO:0000313" key="2">
    <source>
        <dbReference type="EMBL" id="ODQ58645.1"/>
    </source>
</evidence>
<sequence length="413" mass="46664">MEPGPVVDINKLRYLTKSLPQSPRLRNSIDFSDFAAKNFEKSTGVTQPPKKEHVRKQSKWVYNEVQRNSINFGISVEDMIAYHQQKKFEQLRNEDVQHGSVNVGQNKENHDPFNEQPALKSPFAIPKNSPQFERAENLPRIPRIAPPRPKTRPPTLNIGTPSGIEFASANRTPPAPPEEKKETEIGTPTRPQQHHMEDSQALTRSSSSKILKRKSSASSKHNSFIDTGDFKSKLSPSNLRRRSSQVSSRSSLNSRPNSIPTQRECHSVEETLLADEEFNDYTVPSLKSRTSSYFAKTNEFNFEKPLSRTSSLGSFRSPDLNRSSSSQFKTLPTSPKTPTRQPRQRHSVSDFQRTDESSPGLRSTRSFSTNDTFGSSPVRYSPRMSLRTSMSDLKASPIEKISEHEILHFGSPQ</sequence>
<reference evidence="2 3" key="1">
    <citation type="journal article" date="2016" name="Proc. Natl. Acad. Sci. U.S.A.">
        <title>Comparative genomics of biotechnologically important yeasts.</title>
        <authorList>
            <person name="Riley R."/>
            <person name="Haridas S."/>
            <person name="Wolfe K.H."/>
            <person name="Lopes M.R."/>
            <person name="Hittinger C.T."/>
            <person name="Goeker M."/>
            <person name="Salamov A.A."/>
            <person name="Wisecaver J.H."/>
            <person name="Long T.M."/>
            <person name="Calvey C.H."/>
            <person name="Aerts A.L."/>
            <person name="Barry K.W."/>
            <person name="Choi C."/>
            <person name="Clum A."/>
            <person name="Coughlan A.Y."/>
            <person name="Deshpande S."/>
            <person name="Douglass A.P."/>
            <person name="Hanson S.J."/>
            <person name="Klenk H.-P."/>
            <person name="LaButti K.M."/>
            <person name="Lapidus A."/>
            <person name="Lindquist E.A."/>
            <person name="Lipzen A.M."/>
            <person name="Meier-Kolthoff J.P."/>
            <person name="Ohm R.A."/>
            <person name="Otillar R.P."/>
            <person name="Pangilinan J.L."/>
            <person name="Peng Y."/>
            <person name="Rokas A."/>
            <person name="Rosa C.A."/>
            <person name="Scheuner C."/>
            <person name="Sibirny A.A."/>
            <person name="Slot J.C."/>
            <person name="Stielow J.B."/>
            <person name="Sun H."/>
            <person name="Kurtzman C.P."/>
            <person name="Blackwell M."/>
            <person name="Grigoriev I.V."/>
            <person name="Jeffries T.W."/>
        </authorList>
    </citation>
    <scope>NUCLEOTIDE SEQUENCE [LARGE SCALE GENOMIC DNA]</scope>
    <source>
        <strain evidence="3">ATCC 58044 / CBS 1984 / NCYC 433 / NRRL Y-366-8</strain>
    </source>
</reference>